<evidence type="ECO:0000313" key="6">
    <source>
        <dbReference type="EMBL" id="MFD2675060.1"/>
    </source>
</evidence>
<evidence type="ECO:0000313" key="7">
    <source>
        <dbReference type="Proteomes" id="UP001597453"/>
    </source>
</evidence>
<dbReference type="PROSITE" id="PS51257">
    <property type="entry name" value="PROKAR_LIPOPROTEIN"/>
    <property type="match status" value="1"/>
</dbReference>
<sequence length="439" mass="47136">MNLRRIITGAVAALAAVSLVGCAPGAEGDASGKVTLRLWDENAAKAYESSIAEFEKQNPGIDVEINVVPWDSYFTSLRNEVGSGQGDDVFWLNGANVTDYVQSDSLINISETFDKDTISKWDQSVVDQYTQDGSLWGVPQINDGGSAYYVNEDLLKEAGVTADELSKATWSPKESEDTLLPILQKLTIDKNGNNAASPEFDAANVKTYAINASSELQNIQLNFIASNGGTYQDETGKLTFTNEKTVEAYQYIVDLINKYHVAPPAEATNDNGDYTRDEFLKGNIAVFQSGTYNLANVNEGAQFKWSVTEMAAGPEGKVTVAPGLIAAGNKNSDNPEATKKLLEWLGSAEGVSYLGEAGAAAPASEEGRKAYDEYWKSQDVDTSAFYSVIEGTEPAPPVIGTNYAAQMEAFTPALNEVFLGKTPVKEGLEKAQQAADSVG</sequence>
<feature type="signal peptide" evidence="5">
    <location>
        <begin position="1"/>
        <end position="25"/>
    </location>
</feature>
<dbReference type="Pfam" id="PF01547">
    <property type="entry name" value="SBP_bac_1"/>
    <property type="match status" value="1"/>
</dbReference>
<evidence type="ECO:0000256" key="5">
    <source>
        <dbReference type="SAM" id="SignalP"/>
    </source>
</evidence>
<dbReference type="InterPro" id="IPR006059">
    <property type="entry name" value="SBP"/>
</dbReference>
<evidence type="ECO:0000256" key="1">
    <source>
        <dbReference type="ARBA" id="ARBA00004196"/>
    </source>
</evidence>
<feature type="chain" id="PRO_5047266702" evidence="5">
    <location>
        <begin position="26"/>
        <end position="439"/>
    </location>
</feature>
<organism evidence="6 7">
    <name type="scientific">Gulosibacter bifidus</name>
    <dbReference type="NCBI Taxonomy" id="272239"/>
    <lineage>
        <taxon>Bacteria</taxon>
        <taxon>Bacillati</taxon>
        <taxon>Actinomycetota</taxon>
        <taxon>Actinomycetes</taxon>
        <taxon>Micrococcales</taxon>
        <taxon>Microbacteriaceae</taxon>
        <taxon>Gulosibacter</taxon>
    </lineage>
</organism>
<evidence type="ECO:0000256" key="2">
    <source>
        <dbReference type="ARBA" id="ARBA00008520"/>
    </source>
</evidence>
<accession>A0ABW5RK52</accession>
<proteinExistence type="inferred from homology"/>
<dbReference type="PANTHER" id="PTHR43649">
    <property type="entry name" value="ARABINOSE-BINDING PROTEIN-RELATED"/>
    <property type="match status" value="1"/>
</dbReference>
<comment type="caution">
    <text evidence="6">The sequence shown here is derived from an EMBL/GenBank/DDBJ whole genome shotgun (WGS) entry which is preliminary data.</text>
</comment>
<keyword evidence="3" id="KW-0813">Transport</keyword>
<dbReference type="SUPFAM" id="SSF53850">
    <property type="entry name" value="Periplasmic binding protein-like II"/>
    <property type="match status" value="1"/>
</dbReference>
<keyword evidence="4 5" id="KW-0732">Signal</keyword>
<comment type="subcellular location">
    <subcellularLocation>
        <location evidence="1">Cell envelope</location>
    </subcellularLocation>
</comment>
<dbReference type="Gene3D" id="3.40.190.10">
    <property type="entry name" value="Periplasmic binding protein-like II"/>
    <property type="match status" value="1"/>
</dbReference>
<dbReference type="EMBL" id="JBHUNF010000004">
    <property type="protein sequence ID" value="MFD2675060.1"/>
    <property type="molecule type" value="Genomic_DNA"/>
</dbReference>
<evidence type="ECO:0000256" key="3">
    <source>
        <dbReference type="ARBA" id="ARBA00022448"/>
    </source>
</evidence>
<evidence type="ECO:0000256" key="4">
    <source>
        <dbReference type="ARBA" id="ARBA00022729"/>
    </source>
</evidence>
<reference evidence="7" key="1">
    <citation type="journal article" date="2019" name="Int. J. Syst. Evol. Microbiol.">
        <title>The Global Catalogue of Microorganisms (GCM) 10K type strain sequencing project: providing services to taxonomists for standard genome sequencing and annotation.</title>
        <authorList>
            <consortium name="The Broad Institute Genomics Platform"/>
            <consortium name="The Broad Institute Genome Sequencing Center for Infectious Disease"/>
            <person name="Wu L."/>
            <person name="Ma J."/>
        </authorList>
    </citation>
    <scope>NUCLEOTIDE SEQUENCE [LARGE SCALE GENOMIC DNA]</scope>
    <source>
        <strain evidence="7">TISTR 1511</strain>
    </source>
</reference>
<comment type="similarity">
    <text evidence="2">Belongs to the bacterial solute-binding protein 1 family.</text>
</comment>
<dbReference type="Proteomes" id="UP001597453">
    <property type="component" value="Unassembled WGS sequence"/>
</dbReference>
<protein>
    <submittedName>
        <fullName evidence="6">ABC transporter substrate-binding protein</fullName>
    </submittedName>
</protein>
<dbReference type="CDD" id="cd13585">
    <property type="entry name" value="PBP2_TMBP_like"/>
    <property type="match status" value="1"/>
</dbReference>
<dbReference type="InterPro" id="IPR050490">
    <property type="entry name" value="Bact_solute-bd_prot1"/>
</dbReference>
<dbReference type="RefSeq" id="WP_159421403.1">
    <property type="nucleotide sequence ID" value="NZ_JBHUNF010000004.1"/>
</dbReference>
<gene>
    <name evidence="6" type="ORF">ACFSUQ_07105</name>
</gene>
<keyword evidence="7" id="KW-1185">Reference proteome</keyword>
<name>A0ABW5RK52_9MICO</name>
<dbReference type="PANTHER" id="PTHR43649:SF31">
    <property type="entry name" value="SN-GLYCEROL-3-PHOSPHATE-BINDING PERIPLASMIC PROTEIN UGPB"/>
    <property type="match status" value="1"/>
</dbReference>